<sequence>MSTVCNQSTSYLSALPRVSVEPSREVGITKSLSRLYPVALKSSKYSRQQQRVCIKLDTDESQQHDLSERLAKSLQGSIWTKPQLRRHLLQQLPVVCRDRGLDLVESGAQALMNAGPFTVHCVRQALIGSQFFLRLGSLIDQCVKHEFEYRKGPIVQTLYATYGWKPLASGVLVSSRRARGHVCNHCRNVCDVQGVSAHGTELDAVATDSNGGLVLLEIKTHSGSTVTKTLLNRYKTQTWLGELMFRNTYGLCSWTKLHSYIVFVDPSRYTVDSVIQVPSVPKRIHPRLFSAFPSLQTLCFVKNNILAKKKRAPQISKTKTTDPLKISKKRQISKSKTTTTATAQDEDKTLE</sequence>
<dbReference type="Proteomes" id="UP000142765">
    <property type="component" value="Segment"/>
</dbReference>
<gene>
    <name evidence="2" type="ORF">CyHV2_ORF80</name>
</gene>
<dbReference type="KEGG" id="vg:14011318"/>
<reference evidence="4" key="3">
    <citation type="submission" date="2019-10" db="EMBL/GenBank/DDBJ databases">
        <title>The complete genome of Cyprinid herpesvirus 2, a new strain isolated from Allogynogenetic crucian carp.</title>
        <authorList>
            <person name="Jiang Y."/>
            <person name="Wang H."/>
            <person name="Lu L."/>
        </authorList>
    </citation>
    <scope>NUCLEOTIDE SEQUENCE</scope>
    <source>
        <strain evidence="4">YC-01</strain>
    </source>
</reference>
<evidence type="ECO:0000256" key="1">
    <source>
        <dbReference type="SAM" id="MobiDB-lite"/>
    </source>
</evidence>
<dbReference type="RefSeq" id="YP_007003899.1">
    <property type="nucleotide sequence ID" value="NC_019495.1"/>
</dbReference>
<accession>K7PCN4</accession>
<evidence type="ECO:0000313" key="4">
    <source>
        <dbReference type="EMBL" id="QIV66896.1"/>
    </source>
</evidence>
<protein>
    <submittedName>
        <fullName evidence="2 3">Allo60</fullName>
    </submittedName>
</protein>
<name>K7PCN4_CYHV2</name>
<keyword evidence="5" id="KW-1185">Reference proteome</keyword>
<dbReference type="OrthoDB" id="12747at10239"/>
<dbReference type="GeneID" id="14011318"/>
<dbReference type="Proteomes" id="UP000101183">
    <property type="component" value="Segment"/>
</dbReference>
<proteinExistence type="predicted"/>
<evidence type="ECO:0000313" key="5">
    <source>
        <dbReference type="Proteomes" id="UP000101183"/>
    </source>
</evidence>
<dbReference type="EMBL" id="KT387800">
    <property type="protein sequence ID" value="AMB21649.1"/>
    <property type="molecule type" value="Genomic_DNA"/>
</dbReference>
<feature type="region of interest" description="Disordered" evidence="1">
    <location>
        <begin position="312"/>
        <end position="351"/>
    </location>
</feature>
<reference evidence="3 6" key="2">
    <citation type="submission" date="2015-08" db="EMBL/GenBank/DDBJ databases">
        <authorList>
            <person name="Babu N.S."/>
            <person name="Beckwith C.J."/>
            <person name="Beseler K.G."/>
            <person name="Brison A."/>
            <person name="Carone J.V."/>
            <person name="Caskin T.P."/>
            <person name="Diamond M."/>
            <person name="Durham M.E."/>
            <person name="Foxe J.M."/>
            <person name="Go M."/>
            <person name="Henderson B.A."/>
            <person name="Jones I.B."/>
            <person name="McGettigan J.A."/>
            <person name="Micheletti S.J."/>
            <person name="Nasrallah M.E."/>
            <person name="Ortiz D."/>
            <person name="Piller C.R."/>
            <person name="Privatt S.R."/>
            <person name="Schneider S.L."/>
            <person name="Sharp S."/>
            <person name="Smith T.C."/>
            <person name="Stanton J.D."/>
            <person name="Ullery H.E."/>
            <person name="Wilson R.J."/>
            <person name="Serrano M.G."/>
            <person name="Buck G."/>
            <person name="Lee V."/>
            <person name="Wang Y."/>
            <person name="Carvalho R."/>
            <person name="Voegtly L."/>
            <person name="Shi R."/>
            <person name="Duckworth R."/>
            <person name="Johnson A."/>
            <person name="Loviza R."/>
            <person name="Walstead R."/>
            <person name="Shah Z."/>
            <person name="Kiflezghi M."/>
            <person name="Wade K."/>
            <person name="Ball S.L."/>
            <person name="Bradley K.W."/>
            <person name="Asai D.J."/>
            <person name="Bowman C.A."/>
            <person name="Russell D.A."/>
            <person name="Pope W.H."/>
            <person name="Jacobs-Sera D."/>
            <person name="Hendrix R.W."/>
            <person name="Hatfull G.F."/>
        </authorList>
    </citation>
    <scope>NUCLEOTIDE SEQUENCE [LARGE SCALE GENOMIC DNA]</scope>
    <source>
        <strain evidence="3">SY</strain>
    </source>
</reference>
<dbReference type="EMBL" id="MN593216">
    <property type="protein sequence ID" value="QIV66896.1"/>
    <property type="molecule type" value="Genomic_DNA"/>
</dbReference>
<evidence type="ECO:0000313" key="6">
    <source>
        <dbReference type="Proteomes" id="UP000142765"/>
    </source>
</evidence>
<reference evidence="2 5" key="1">
    <citation type="journal article" date="2013" name="J. Virol.">
        <title>Comparative genomics of carp herpesviruses.</title>
        <authorList>
            <person name="Davison A.J."/>
            <person name="Kurobe T."/>
            <person name="Gatherer D."/>
            <person name="Cunningham C."/>
            <person name="Korf I."/>
            <person name="Fukuda H."/>
            <person name="Hedrick R.P."/>
            <person name="Waltzek T.B."/>
        </authorList>
    </citation>
    <scope>NUCLEOTIDE SEQUENCE [LARGE SCALE GENOMIC DNA]</scope>
    <source>
        <strain evidence="2">ST-J1</strain>
    </source>
</reference>
<feature type="compositionally biased region" description="Low complexity" evidence="1">
    <location>
        <begin position="334"/>
        <end position="343"/>
    </location>
</feature>
<evidence type="ECO:0000313" key="2">
    <source>
        <dbReference type="EMBL" id="AFJ20510.1"/>
    </source>
</evidence>
<organism evidence="2 5">
    <name type="scientific">Cyprinid herpesvirus 2</name>
    <name type="common">CyHV-2</name>
    <dbReference type="NCBI Taxonomy" id="317878"/>
    <lineage>
        <taxon>Viruses</taxon>
        <taxon>Duplodnaviria</taxon>
        <taxon>Heunggongvirae</taxon>
        <taxon>Peploviricota</taxon>
        <taxon>Herviviricetes</taxon>
        <taxon>Herpesvirales</taxon>
        <taxon>Alloherpesviridae</taxon>
        <taxon>Cyvirus</taxon>
        <taxon>Cyvirus cyprinidallo2</taxon>
    </lineage>
</organism>
<evidence type="ECO:0000313" key="3">
    <source>
        <dbReference type="EMBL" id="AMB21649.1"/>
    </source>
</evidence>
<dbReference type="EMBL" id="JQ815364">
    <property type="protein sequence ID" value="AFJ20510.1"/>
    <property type="molecule type" value="Genomic_DNA"/>
</dbReference>